<protein>
    <submittedName>
        <fullName evidence="3">GNAT family N-acetyltransferase</fullName>
    </submittedName>
</protein>
<dbReference type="AlphaFoldDB" id="A0A437J835"/>
<dbReference type="Proteomes" id="UP000282977">
    <property type="component" value="Unassembled WGS sequence"/>
</dbReference>
<dbReference type="EMBL" id="RZUL01000002">
    <property type="protein sequence ID" value="RVT41681.1"/>
    <property type="molecule type" value="Genomic_DNA"/>
</dbReference>
<sequence length="381" mass="41503">MDMAPNPALKPGMGHPLQPPDGLSPDARWATLAEAAAEPNAFYAPDMLRAAIDHLRGNADVRILEAFDGPYLIGLMPVTAMRAHGRLPVANIANWMHDQCFFGAPIVARGRERAAWTAFLAQLDQADWAPGFLHMRGLDAAGANAAALEAVCAAQRRPVREIGRYDRALLRSDLSAEAYWEANVRAKTRKEIRRLQNRLADMGRIESHILTDAATLPRWCGDFLTLEASGWKGRAGTALSCAPHTAAFFRAATAAAMAAGRLQFLRIDLDGKAIAMLVNFRHGEGAFSFKIAIDETLGRFSPGVLIEIDNLRAVLGDPGIAWMDSCAAPDHPMIDSLWGERRSIVQYRIALRGAGYAKMRRSATFAAANLVEGLAARLKER</sequence>
<evidence type="ECO:0000256" key="1">
    <source>
        <dbReference type="SAM" id="MobiDB-lite"/>
    </source>
</evidence>
<evidence type="ECO:0000313" key="3">
    <source>
        <dbReference type="EMBL" id="RVT41681.1"/>
    </source>
</evidence>
<dbReference type="GO" id="GO:0016740">
    <property type="term" value="F:transferase activity"/>
    <property type="evidence" value="ECO:0007669"/>
    <property type="project" value="UniProtKB-KW"/>
</dbReference>
<evidence type="ECO:0000313" key="4">
    <source>
        <dbReference type="Proteomes" id="UP000282977"/>
    </source>
</evidence>
<keyword evidence="3" id="KW-0808">Transferase</keyword>
<comment type="caution">
    <text evidence="3">The sequence shown here is derived from an EMBL/GenBank/DDBJ whole genome shotgun (WGS) entry which is preliminary data.</text>
</comment>
<gene>
    <name evidence="3" type="ORF">ENE74_05135</name>
</gene>
<dbReference type="OrthoDB" id="213519at2"/>
<keyword evidence="4" id="KW-1185">Reference proteome</keyword>
<dbReference type="InterPro" id="IPR016181">
    <property type="entry name" value="Acyl_CoA_acyltransferase"/>
</dbReference>
<feature type="region of interest" description="Disordered" evidence="1">
    <location>
        <begin position="1"/>
        <end position="23"/>
    </location>
</feature>
<name>A0A437J835_9SPHN</name>
<dbReference type="RefSeq" id="WP_127689606.1">
    <property type="nucleotide sequence ID" value="NZ_RZUL01000002.1"/>
</dbReference>
<feature type="domain" description="BioF2-like acetyltransferase" evidence="2">
    <location>
        <begin position="186"/>
        <end position="325"/>
    </location>
</feature>
<dbReference type="Pfam" id="PF13480">
    <property type="entry name" value="Acetyltransf_6"/>
    <property type="match status" value="1"/>
</dbReference>
<dbReference type="SUPFAM" id="SSF55729">
    <property type="entry name" value="Acyl-CoA N-acyltransferases (Nat)"/>
    <property type="match status" value="1"/>
</dbReference>
<dbReference type="InterPro" id="IPR038740">
    <property type="entry name" value="BioF2-like_GNAT_dom"/>
</dbReference>
<reference evidence="3 4" key="1">
    <citation type="submission" date="2019-01" db="EMBL/GenBank/DDBJ databases">
        <authorList>
            <person name="Chen W.-M."/>
        </authorList>
    </citation>
    <scope>NUCLEOTIDE SEQUENCE [LARGE SCALE GENOMIC DNA]</scope>
    <source>
        <strain evidence="3 4">TLA-22</strain>
    </source>
</reference>
<proteinExistence type="predicted"/>
<organism evidence="3 4">
    <name type="scientific">Sphingobium algorifonticola</name>
    <dbReference type="NCBI Taxonomy" id="2008318"/>
    <lineage>
        <taxon>Bacteria</taxon>
        <taxon>Pseudomonadati</taxon>
        <taxon>Pseudomonadota</taxon>
        <taxon>Alphaproteobacteria</taxon>
        <taxon>Sphingomonadales</taxon>
        <taxon>Sphingomonadaceae</taxon>
        <taxon>Sphingobium</taxon>
    </lineage>
</organism>
<evidence type="ECO:0000259" key="2">
    <source>
        <dbReference type="Pfam" id="PF13480"/>
    </source>
</evidence>
<accession>A0A437J835</accession>